<evidence type="ECO:0000313" key="1">
    <source>
        <dbReference type="EMBL" id="MBM2620818.1"/>
    </source>
</evidence>
<protein>
    <submittedName>
        <fullName evidence="1">Uncharacterized protein</fullName>
    </submittedName>
</protein>
<sequence length="54" mass="6164">MIRTETRPGQLLITVSTNADISDRSGDDWVRRTVDVTDVVDEVLRFLCEVRGTR</sequence>
<accession>A0ABS2ALU1</accession>
<dbReference type="RefSeq" id="WP_236048834.1">
    <property type="nucleotide sequence ID" value="NZ_JAENHP010000016.1"/>
</dbReference>
<organism evidence="1 2">
    <name type="scientific">Paractinoplanes ovalisporus</name>
    <dbReference type="NCBI Taxonomy" id="2810368"/>
    <lineage>
        <taxon>Bacteria</taxon>
        <taxon>Bacillati</taxon>
        <taxon>Actinomycetota</taxon>
        <taxon>Actinomycetes</taxon>
        <taxon>Micromonosporales</taxon>
        <taxon>Micromonosporaceae</taxon>
        <taxon>Paractinoplanes</taxon>
    </lineage>
</organism>
<evidence type="ECO:0000313" key="2">
    <source>
        <dbReference type="Proteomes" id="UP000632138"/>
    </source>
</evidence>
<gene>
    <name evidence="1" type="ORF">JIG36_35495</name>
</gene>
<dbReference type="Proteomes" id="UP000632138">
    <property type="component" value="Unassembled WGS sequence"/>
</dbReference>
<comment type="caution">
    <text evidence="1">The sequence shown here is derived from an EMBL/GenBank/DDBJ whole genome shotgun (WGS) entry which is preliminary data.</text>
</comment>
<name>A0ABS2ALU1_9ACTN</name>
<keyword evidence="2" id="KW-1185">Reference proteome</keyword>
<reference evidence="1 2" key="1">
    <citation type="submission" date="2021-01" db="EMBL/GenBank/DDBJ databases">
        <title>Actinoplanes sp. nov. LDG1-06 isolated from lichen.</title>
        <authorList>
            <person name="Saeng-In P."/>
            <person name="Phongsopitanun W."/>
            <person name="Kanchanasin P."/>
            <person name="Yuki M."/>
            <person name="Kudo T."/>
            <person name="Ohkuma M."/>
            <person name="Tanasupawat S."/>
        </authorList>
    </citation>
    <scope>NUCLEOTIDE SEQUENCE [LARGE SCALE GENOMIC DNA]</scope>
    <source>
        <strain evidence="1 2">LDG1-06</strain>
    </source>
</reference>
<dbReference type="EMBL" id="JAENHP010000016">
    <property type="protein sequence ID" value="MBM2620818.1"/>
    <property type="molecule type" value="Genomic_DNA"/>
</dbReference>
<proteinExistence type="predicted"/>